<protein>
    <submittedName>
        <fullName evidence="1">Uncharacterized protein</fullName>
    </submittedName>
</protein>
<proteinExistence type="predicted"/>
<dbReference type="Proteomes" id="UP000236291">
    <property type="component" value="Unassembled WGS sequence"/>
</dbReference>
<dbReference type="AlphaFoldDB" id="A0A2K3NJT3"/>
<reference evidence="1 2" key="1">
    <citation type="journal article" date="2014" name="Am. J. Bot.">
        <title>Genome assembly and annotation for red clover (Trifolium pratense; Fabaceae).</title>
        <authorList>
            <person name="Istvanek J."/>
            <person name="Jaros M."/>
            <person name="Krenek A."/>
            <person name="Repkova J."/>
        </authorList>
    </citation>
    <scope>NUCLEOTIDE SEQUENCE [LARGE SCALE GENOMIC DNA]</scope>
    <source>
        <strain evidence="2">cv. Tatra</strain>
        <tissue evidence="1">Young leaves</tissue>
    </source>
</reference>
<organism evidence="1 2">
    <name type="scientific">Trifolium pratense</name>
    <name type="common">Red clover</name>
    <dbReference type="NCBI Taxonomy" id="57577"/>
    <lineage>
        <taxon>Eukaryota</taxon>
        <taxon>Viridiplantae</taxon>
        <taxon>Streptophyta</taxon>
        <taxon>Embryophyta</taxon>
        <taxon>Tracheophyta</taxon>
        <taxon>Spermatophyta</taxon>
        <taxon>Magnoliopsida</taxon>
        <taxon>eudicotyledons</taxon>
        <taxon>Gunneridae</taxon>
        <taxon>Pentapetalae</taxon>
        <taxon>rosids</taxon>
        <taxon>fabids</taxon>
        <taxon>Fabales</taxon>
        <taxon>Fabaceae</taxon>
        <taxon>Papilionoideae</taxon>
        <taxon>50 kb inversion clade</taxon>
        <taxon>NPAAA clade</taxon>
        <taxon>Hologalegina</taxon>
        <taxon>IRL clade</taxon>
        <taxon>Trifolieae</taxon>
        <taxon>Trifolium</taxon>
    </lineage>
</organism>
<evidence type="ECO:0000313" key="1">
    <source>
        <dbReference type="EMBL" id="PNY03306.1"/>
    </source>
</evidence>
<gene>
    <name evidence="1" type="ORF">L195_g026633</name>
</gene>
<reference evidence="1 2" key="2">
    <citation type="journal article" date="2017" name="Front. Plant Sci.">
        <title>Gene Classification and Mining of Molecular Markers Useful in Red Clover (Trifolium pratense) Breeding.</title>
        <authorList>
            <person name="Istvanek J."/>
            <person name="Dluhosova J."/>
            <person name="Dluhos P."/>
            <person name="Patkova L."/>
            <person name="Nedelnik J."/>
            <person name="Repkova J."/>
        </authorList>
    </citation>
    <scope>NUCLEOTIDE SEQUENCE [LARGE SCALE GENOMIC DNA]</scope>
    <source>
        <strain evidence="2">cv. Tatra</strain>
        <tissue evidence="1">Young leaves</tissue>
    </source>
</reference>
<sequence>MFEYVLSMIFSDQGCEELATARGEGTSSALALASAVEDAGANNSGRVEDADTWNRETGLQYS</sequence>
<name>A0A2K3NJT3_TRIPR</name>
<accession>A0A2K3NJT3</accession>
<comment type="caution">
    <text evidence="1">The sequence shown here is derived from an EMBL/GenBank/DDBJ whole genome shotgun (WGS) entry which is preliminary data.</text>
</comment>
<dbReference type="EMBL" id="ASHM01022468">
    <property type="protein sequence ID" value="PNY03306.1"/>
    <property type="molecule type" value="Genomic_DNA"/>
</dbReference>
<evidence type="ECO:0000313" key="2">
    <source>
        <dbReference type="Proteomes" id="UP000236291"/>
    </source>
</evidence>